<dbReference type="Pfam" id="PF05016">
    <property type="entry name" value="ParE_toxin"/>
    <property type="match status" value="1"/>
</dbReference>
<evidence type="ECO:0000313" key="3">
    <source>
        <dbReference type="EMBL" id="HEB44383.1"/>
    </source>
</evidence>
<name>A0A7C1SZ33_9HYPH</name>
<accession>A0A7C1SZ33</accession>
<dbReference type="InterPro" id="IPR035093">
    <property type="entry name" value="RelE/ParE_toxin_dom_sf"/>
</dbReference>
<reference evidence="3" key="1">
    <citation type="journal article" date="2020" name="mSystems">
        <title>Genome- and Community-Level Interaction Insights into Carbon Utilization and Element Cycling Functions of Hydrothermarchaeota in Hydrothermal Sediment.</title>
        <authorList>
            <person name="Zhou Z."/>
            <person name="Liu Y."/>
            <person name="Xu W."/>
            <person name="Pan J."/>
            <person name="Luo Z.H."/>
            <person name="Li M."/>
        </authorList>
    </citation>
    <scope>NUCLEOTIDE SEQUENCE [LARGE SCALE GENOMIC DNA]</scope>
    <source>
        <strain evidence="3">SpSt-243</strain>
    </source>
</reference>
<evidence type="ECO:0000256" key="1">
    <source>
        <dbReference type="ARBA" id="ARBA00006226"/>
    </source>
</evidence>
<gene>
    <name evidence="3" type="ORF">ENP70_11980</name>
</gene>
<keyword evidence="2" id="KW-1277">Toxin-antitoxin system</keyword>
<dbReference type="Gene3D" id="3.30.2310.20">
    <property type="entry name" value="RelE-like"/>
    <property type="match status" value="1"/>
</dbReference>
<organism evidence="3">
    <name type="scientific">Agrobacterium albertimagni</name>
    <dbReference type="NCBI Taxonomy" id="147266"/>
    <lineage>
        <taxon>Bacteria</taxon>
        <taxon>Pseudomonadati</taxon>
        <taxon>Pseudomonadota</taxon>
        <taxon>Alphaproteobacteria</taxon>
        <taxon>Hyphomicrobiales</taxon>
        <taxon>Rhizobiaceae</taxon>
        <taxon>Rhizobium/Agrobacterium group</taxon>
        <taxon>Agrobacterium</taxon>
    </lineage>
</organism>
<comment type="caution">
    <text evidence="3">The sequence shown here is derived from an EMBL/GenBank/DDBJ whole genome shotgun (WGS) entry which is preliminary data.</text>
</comment>
<proteinExistence type="inferred from homology"/>
<dbReference type="AlphaFoldDB" id="A0A7C1SZ33"/>
<comment type="similarity">
    <text evidence="1">Belongs to the RelE toxin family.</text>
</comment>
<dbReference type="EMBL" id="DSKI01000615">
    <property type="protein sequence ID" value="HEB44383.1"/>
    <property type="molecule type" value="Genomic_DNA"/>
</dbReference>
<dbReference type="InterPro" id="IPR007712">
    <property type="entry name" value="RelE/ParE_toxin"/>
</dbReference>
<dbReference type="PANTHER" id="PTHR33755:SF6">
    <property type="entry name" value="PLASMID STABILIZATION SYSTEM PROTEIN"/>
    <property type="match status" value="1"/>
</dbReference>
<dbReference type="InterPro" id="IPR051803">
    <property type="entry name" value="TA_system_RelE-like_toxin"/>
</dbReference>
<protein>
    <submittedName>
        <fullName evidence="3">Type II toxin-antitoxin system RelE/ParE family toxin</fullName>
    </submittedName>
</protein>
<dbReference type="PANTHER" id="PTHR33755">
    <property type="entry name" value="TOXIN PARE1-RELATED"/>
    <property type="match status" value="1"/>
</dbReference>
<evidence type="ECO:0000256" key="2">
    <source>
        <dbReference type="ARBA" id="ARBA00022649"/>
    </source>
</evidence>
<sequence length="102" mass="11294">MRVVLSKSAASWLRTEIQYLQQRSPAGAQNFIARISNAKLVLAAHPEAGPVARSLPVPGARTFVIGDYLLDYIIEADRIVIVTIRHGRMRPPDLPVDADFED</sequence>